<sequence>MSRKWRYSLGQAAGLAGFVVLNS</sequence>
<evidence type="ECO:0000313" key="2">
    <source>
        <dbReference type="Proteomes" id="UP000265520"/>
    </source>
</evidence>
<evidence type="ECO:0000313" key="1">
    <source>
        <dbReference type="EMBL" id="MCI47570.1"/>
    </source>
</evidence>
<protein>
    <submittedName>
        <fullName evidence="1">Uncharacterized protein</fullName>
    </submittedName>
</protein>
<organism evidence="1 2">
    <name type="scientific">Trifolium medium</name>
    <dbReference type="NCBI Taxonomy" id="97028"/>
    <lineage>
        <taxon>Eukaryota</taxon>
        <taxon>Viridiplantae</taxon>
        <taxon>Streptophyta</taxon>
        <taxon>Embryophyta</taxon>
        <taxon>Tracheophyta</taxon>
        <taxon>Spermatophyta</taxon>
        <taxon>Magnoliopsida</taxon>
        <taxon>eudicotyledons</taxon>
        <taxon>Gunneridae</taxon>
        <taxon>Pentapetalae</taxon>
        <taxon>rosids</taxon>
        <taxon>fabids</taxon>
        <taxon>Fabales</taxon>
        <taxon>Fabaceae</taxon>
        <taxon>Papilionoideae</taxon>
        <taxon>50 kb inversion clade</taxon>
        <taxon>NPAAA clade</taxon>
        <taxon>Hologalegina</taxon>
        <taxon>IRL clade</taxon>
        <taxon>Trifolieae</taxon>
        <taxon>Trifolium</taxon>
    </lineage>
</organism>
<feature type="non-terminal residue" evidence="1">
    <location>
        <position position="23"/>
    </location>
</feature>
<dbReference type="AlphaFoldDB" id="A0A392SI10"/>
<reference evidence="1 2" key="1">
    <citation type="journal article" date="2018" name="Front. Plant Sci.">
        <title>Red Clover (Trifolium pratense) and Zigzag Clover (T. medium) - A Picture of Genomic Similarities and Differences.</title>
        <authorList>
            <person name="Dluhosova J."/>
            <person name="Istvanek J."/>
            <person name="Nedelnik J."/>
            <person name="Repkova J."/>
        </authorList>
    </citation>
    <scope>NUCLEOTIDE SEQUENCE [LARGE SCALE GENOMIC DNA]</scope>
    <source>
        <strain evidence="2">cv. 10/8</strain>
        <tissue evidence="1">Leaf</tissue>
    </source>
</reference>
<dbReference type="Proteomes" id="UP000265520">
    <property type="component" value="Unassembled WGS sequence"/>
</dbReference>
<dbReference type="EMBL" id="LXQA010374004">
    <property type="protein sequence ID" value="MCI47570.1"/>
    <property type="molecule type" value="Genomic_DNA"/>
</dbReference>
<proteinExistence type="predicted"/>
<name>A0A392SI10_9FABA</name>
<keyword evidence="2" id="KW-1185">Reference proteome</keyword>
<comment type="caution">
    <text evidence="1">The sequence shown here is derived from an EMBL/GenBank/DDBJ whole genome shotgun (WGS) entry which is preliminary data.</text>
</comment>
<accession>A0A392SI10</accession>